<evidence type="ECO:0000256" key="1">
    <source>
        <dbReference type="ARBA" id="ARBA00004434"/>
    </source>
</evidence>
<dbReference type="STRING" id="407821.A0A087TXP8"/>
<feature type="non-terminal residue" evidence="11">
    <location>
        <position position="181"/>
    </location>
</feature>
<gene>
    <name evidence="11" type="ORF">X975_17051</name>
</gene>
<dbReference type="Proteomes" id="UP000054359">
    <property type="component" value="Unassembled WGS sequence"/>
</dbReference>
<protein>
    <recommendedName>
        <fullName evidence="10">Cytochrome c oxidase subunit 4</fullName>
    </recommendedName>
</protein>
<dbReference type="InterPro" id="IPR013288">
    <property type="entry name" value="Cyt_c_oxidase_su4"/>
</dbReference>
<organism evidence="11 12">
    <name type="scientific">Stegodyphus mimosarum</name>
    <name type="common">African social velvet spider</name>
    <dbReference type="NCBI Taxonomy" id="407821"/>
    <lineage>
        <taxon>Eukaryota</taxon>
        <taxon>Metazoa</taxon>
        <taxon>Ecdysozoa</taxon>
        <taxon>Arthropoda</taxon>
        <taxon>Chelicerata</taxon>
        <taxon>Arachnida</taxon>
        <taxon>Araneae</taxon>
        <taxon>Araneomorphae</taxon>
        <taxon>Entelegynae</taxon>
        <taxon>Eresoidea</taxon>
        <taxon>Eresidae</taxon>
        <taxon>Stegodyphus</taxon>
    </lineage>
</organism>
<sequence length="181" mass="21126">MAGYICTLASKRLLKSMTNPMFLKHMAAFHGRSRIGNRDVVGFGVNGSYTYVDRVDYPMPAIRFRENTSESKALREKEKGDWKKLTLEEKKALYRHSFCLTFAEQRAPNGDWKYNIGGVLFFMGLVLWAYYCLVTYVYPPLPYSLNPEHRAKMLETMIHLRVDPIDGLTSKYDYENNKWKD</sequence>
<dbReference type="InterPro" id="IPR036639">
    <property type="entry name" value="Cyt_c_oxidase_su4_sf"/>
</dbReference>
<comment type="subcellular location">
    <subcellularLocation>
        <location evidence="1 10">Mitochondrion inner membrane</location>
        <topology evidence="1 10">Single-pass membrane protein</topology>
    </subcellularLocation>
</comment>
<keyword evidence="6 10" id="KW-1133">Transmembrane helix</keyword>
<evidence type="ECO:0000256" key="4">
    <source>
        <dbReference type="ARBA" id="ARBA00022792"/>
    </source>
</evidence>
<dbReference type="Gene3D" id="1.10.442.10">
    <property type="entry name" value="Cytochrome c oxidase subunit IV"/>
    <property type="match status" value="1"/>
</dbReference>
<comment type="similarity">
    <text evidence="2 10">Belongs to the cytochrome c oxidase IV family.</text>
</comment>
<keyword evidence="8 10" id="KW-0496">Mitochondrion</keyword>
<evidence type="ECO:0000256" key="8">
    <source>
        <dbReference type="ARBA" id="ARBA00023128"/>
    </source>
</evidence>
<proteinExistence type="inferred from homology"/>
<keyword evidence="9 10" id="KW-0472">Membrane</keyword>
<dbReference type="GO" id="GO:0006123">
    <property type="term" value="P:mitochondrial electron transport, cytochrome c to oxygen"/>
    <property type="evidence" value="ECO:0007669"/>
    <property type="project" value="InterPro"/>
</dbReference>
<dbReference type="PANTHER" id="PTHR10707">
    <property type="entry name" value="CYTOCHROME C OXIDASE SUBUNIT IV"/>
    <property type="match status" value="1"/>
</dbReference>
<evidence type="ECO:0000256" key="3">
    <source>
        <dbReference type="ARBA" id="ARBA00022692"/>
    </source>
</evidence>
<dbReference type="PANTHER" id="PTHR10707:SF10">
    <property type="entry name" value="CYTOCHROME C OXIDASE SUBUNIT 4"/>
    <property type="match status" value="1"/>
</dbReference>
<dbReference type="FunFam" id="1.10.442.10:FF:000001">
    <property type="entry name" value="Cytochrome c oxidase subunit 4 isoform 1"/>
    <property type="match status" value="1"/>
</dbReference>
<dbReference type="GO" id="GO:0045277">
    <property type="term" value="C:respiratory chain complex IV"/>
    <property type="evidence" value="ECO:0007669"/>
    <property type="project" value="InterPro"/>
</dbReference>
<evidence type="ECO:0000256" key="10">
    <source>
        <dbReference type="RuleBase" id="RU367145"/>
    </source>
</evidence>
<comment type="function">
    <text evidence="10">Component of the cytochrome c oxidase, the last enzyme in the mitochondrial electron transport chain which drives oxidative phosphorylation.</text>
</comment>
<feature type="transmembrane region" description="Helical" evidence="10">
    <location>
        <begin position="116"/>
        <end position="138"/>
    </location>
</feature>
<keyword evidence="12" id="KW-1185">Reference proteome</keyword>
<dbReference type="AlphaFoldDB" id="A0A087TXP8"/>
<keyword evidence="3 10" id="KW-0812">Transmembrane</keyword>
<dbReference type="EMBL" id="KK117229">
    <property type="protein sequence ID" value="KFM69887.1"/>
    <property type="molecule type" value="Genomic_DNA"/>
</dbReference>
<name>A0A087TXP8_STEMI</name>
<evidence type="ECO:0000256" key="9">
    <source>
        <dbReference type="ARBA" id="ARBA00023136"/>
    </source>
</evidence>
<dbReference type="OrthoDB" id="186013at2759"/>
<dbReference type="SUPFAM" id="SSF81406">
    <property type="entry name" value="Mitochondrial cytochrome c oxidase subunit IV"/>
    <property type="match status" value="1"/>
</dbReference>
<keyword evidence="5" id="KW-0809">Transit peptide</keyword>
<comment type="pathway">
    <text evidence="10">Energy metabolism; oxidative phosphorylation.</text>
</comment>
<dbReference type="PRINTS" id="PR01873">
    <property type="entry name" value="CYTCOXIDASE4"/>
</dbReference>
<accession>A0A087TXP8</accession>
<reference evidence="11 12" key="1">
    <citation type="submission" date="2013-11" db="EMBL/GenBank/DDBJ databases">
        <title>Genome sequencing of Stegodyphus mimosarum.</title>
        <authorList>
            <person name="Bechsgaard J."/>
        </authorList>
    </citation>
    <scope>NUCLEOTIDE SEQUENCE [LARGE SCALE GENOMIC DNA]</scope>
</reference>
<dbReference type="GO" id="GO:0005743">
    <property type="term" value="C:mitochondrial inner membrane"/>
    <property type="evidence" value="ECO:0007669"/>
    <property type="project" value="UniProtKB-SubCell"/>
</dbReference>
<keyword evidence="4 10" id="KW-0999">Mitochondrion inner membrane</keyword>
<keyword evidence="7" id="KW-0560">Oxidoreductase</keyword>
<dbReference type="GO" id="GO:0016491">
    <property type="term" value="F:oxidoreductase activity"/>
    <property type="evidence" value="ECO:0007669"/>
    <property type="project" value="UniProtKB-KW"/>
</dbReference>
<dbReference type="CDD" id="cd00922">
    <property type="entry name" value="Cyt_c_Oxidase_IV"/>
    <property type="match status" value="1"/>
</dbReference>
<comment type="subunit">
    <text evidence="10">Component of the cytochrome c oxidase (complex IV, CIV), a multisubunit enzyme composed of 14 subunits.</text>
</comment>
<dbReference type="Pfam" id="PF02936">
    <property type="entry name" value="COX4"/>
    <property type="match status" value="1"/>
</dbReference>
<evidence type="ECO:0000256" key="2">
    <source>
        <dbReference type="ARBA" id="ARBA00008135"/>
    </source>
</evidence>
<dbReference type="InterPro" id="IPR004203">
    <property type="entry name" value="Cyt_c_oxidase_su4_fam"/>
</dbReference>
<dbReference type="UniPathway" id="UPA00705"/>
<evidence type="ECO:0000256" key="7">
    <source>
        <dbReference type="ARBA" id="ARBA00023002"/>
    </source>
</evidence>
<evidence type="ECO:0000313" key="12">
    <source>
        <dbReference type="Proteomes" id="UP000054359"/>
    </source>
</evidence>
<dbReference type="OMA" id="DEPFCTD"/>
<evidence type="ECO:0000256" key="6">
    <source>
        <dbReference type="ARBA" id="ARBA00022989"/>
    </source>
</evidence>
<evidence type="ECO:0000256" key="5">
    <source>
        <dbReference type="ARBA" id="ARBA00022946"/>
    </source>
</evidence>
<evidence type="ECO:0000313" key="11">
    <source>
        <dbReference type="EMBL" id="KFM69887.1"/>
    </source>
</evidence>